<protein>
    <submittedName>
        <fullName evidence="1">Uncharacterized protein</fullName>
    </submittedName>
</protein>
<name>A0ABW6WA32_9ACTN</name>
<proteinExistence type="predicted"/>
<organism evidence="1 2">
    <name type="scientific">Paractinoplanes globisporus</name>
    <dbReference type="NCBI Taxonomy" id="113565"/>
    <lineage>
        <taxon>Bacteria</taxon>
        <taxon>Bacillati</taxon>
        <taxon>Actinomycetota</taxon>
        <taxon>Actinomycetes</taxon>
        <taxon>Micromonosporales</taxon>
        <taxon>Micromonosporaceae</taxon>
        <taxon>Paractinoplanes</taxon>
    </lineage>
</organism>
<evidence type="ECO:0000313" key="2">
    <source>
        <dbReference type="Proteomes" id="UP001602245"/>
    </source>
</evidence>
<dbReference type="RefSeq" id="WP_020510791.1">
    <property type="nucleotide sequence ID" value="NZ_JBIAZU010000002.1"/>
</dbReference>
<comment type="caution">
    <text evidence="1">The sequence shown here is derived from an EMBL/GenBank/DDBJ whole genome shotgun (WGS) entry which is preliminary data.</text>
</comment>
<gene>
    <name evidence="1" type="ORF">ACFY35_12055</name>
</gene>
<reference evidence="1 2" key="1">
    <citation type="submission" date="2024-10" db="EMBL/GenBank/DDBJ databases">
        <title>The Natural Products Discovery Center: Release of the First 8490 Sequenced Strains for Exploring Actinobacteria Biosynthetic Diversity.</title>
        <authorList>
            <person name="Kalkreuter E."/>
            <person name="Kautsar S.A."/>
            <person name="Yang D."/>
            <person name="Bader C.D."/>
            <person name="Teijaro C.N."/>
            <person name="Fluegel L."/>
            <person name="Davis C.M."/>
            <person name="Simpson J.R."/>
            <person name="Lauterbach L."/>
            <person name="Steele A.D."/>
            <person name="Gui C."/>
            <person name="Meng S."/>
            <person name="Li G."/>
            <person name="Viehrig K."/>
            <person name="Ye F."/>
            <person name="Su P."/>
            <person name="Kiefer A.F."/>
            <person name="Nichols A."/>
            <person name="Cepeda A.J."/>
            <person name="Yan W."/>
            <person name="Fan B."/>
            <person name="Jiang Y."/>
            <person name="Adhikari A."/>
            <person name="Zheng C.-J."/>
            <person name="Schuster L."/>
            <person name="Cowan T.M."/>
            <person name="Smanski M.J."/>
            <person name="Chevrette M.G."/>
            <person name="De Carvalho L.P.S."/>
            <person name="Shen B."/>
        </authorList>
    </citation>
    <scope>NUCLEOTIDE SEQUENCE [LARGE SCALE GENOMIC DNA]</scope>
    <source>
        <strain evidence="1 2">NPDC000087</strain>
    </source>
</reference>
<dbReference type="Proteomes" id="UP001602245">
    <property type="component" value="Unassembled WGS sequence"/>
</dbReference>
<dbReference type="EMBL" id="JBIAZU010000002">
    <property type="protein sequence ID" value="MFF5290171.1"/>
    <property type="molecule type" value="Genomic_DNA"/>
</dbReference>
<evidence type="ECO:0000313" key="1">
    <source>
        <dbReference type="EMBL" id="MFF5290171.1"/>
    </source>
</evidence>
<sequence length="111" mass="11366">MSGDSDSNSGQSEENGDALLARITPGMAVIDVDGEQAGNVGGVHFAGTKVLPEAPLGIAEDLVDTGYVLIDGAGHLANDAYAGGDQIDDVTDVVTLNVRRLDLTRVESTTP</sequence>
<accession>A0ABW6WA32</accession>
<keyword evidence="2" id="KW-1185">Reference proteome</keyword>